<comment type="caution">
    <text evidence="1">The sequence shown here is derived from an EMBL/GenBank/DDBJ whole genome shotgun (WGS) entry which is preliminary data.</text>
</comment>
<dbReference type="EMBL" id="JBJHZX010000037">
    <property type="protein sequence ID" value="MFL0197793.1"/>
    <property type="molecule type" value="Genomic_DNA"/>
</dbReference>
<evidence type="ECO:0000313" key="1">
    <source>
        <dbReference type="EMBL" id="MFL0197793.1"/>
    </source>
</evidence>
<organism evidence="1 2">
    <name type="scientific">Candidatus Clostridium eludens</name>
    <dbReference type="NCBI Taxonomy" id="3381663"/>
    <lineage>
        <taxon>Bacteria</taxon>
        <taxon>Bacillati</taxon>
        <taxon>Bacillota</taxon>
        <taxon>Clostridia</taxon>
        <taxon>Eubacteriales</taxon>
        <taxon>Clostridiaceae</taxon>
        <taxon>Clostridium</taxon>
    </lineage>
</organism>
<dbReference type="RefSeq" id="WP_406793897.1">
    <property type="nucleotide sequence ID" value="NZ_JBJHZX010000037.1"/>
</dbReference>
<name>A0ABW8SQ58_9CLOT</name>
<accession>A0ABW8SQ58</accession>
<protein>
    <submittedName>
        <fullName evidence="1">Uncharacterized protein</fullName>
    </submittedName>
</protein>
<sequence>MANPAFRTLINSFNAQLKTMNNEDFKLYDPGDCEYFIDSIYYDSNKDKIMCKFKEDGE</sequence>
<keyword evidence="2" id="KW-1185">Reference proteome</keyword>
<dbReference type="Proteomes" id="UP001623660">
    <property type="component" value="Unassembled WGS sequence"/>
</dbReference>
<proteinExistence type="predicted"/>
<evidence type="ECO:0000313" key="2">
    <source>
        <dbReference type="Proteomes" id="UP001623660"/>
    </source>
</evidence>
<gene>
    <name evidence="1" type="ORF">ACJDU8_19810</name>
</gene>
<reference evidence="1 2" key="1">
    <citation type="submission" date="2024-11" db="EMBL/GenBank/DDBJ databases">
        <authorList>
            <person name="Heng Y.C."/>
            <person name="Lim A.C.H."/>
            <person name="Lee J.K.Y."/>
            <person name="Kittelmann S."/>
        </authorList>
    </citation>
    <scope>NUCLEOTIDE SEQUENCE [LARGE SCALE GENOMIC DNA]</scope>
    <source>
        <strain evidence="1 2">WILCCON 0269</strain>
    </source>
</reference>